<dbReference type="GO" id="GO:0046514">
    <property type="term" value="P:ceramide catabolic process"/>
    <property type="evidence" value="ECO:0007669"/>
    <property type="project" value="TreeGrafter"/>
</dbReference>
<evidence type="ECO:0000256" key="4">
    <source>
        <dbReference type="ARBA" id="ARBA00022801"/>
    </source>
</evidence>
<proteinExistence type="inferred from homology"/>
<keyword evidence="7" id="KW-0479">Metal-binding</keyword>
<evidence type="ECO:0000256" key="2">
    <source>
        <dbReference type="ARBA" id="ARBA00009780"/>
    </source>
</evidence>
<keyword evidence="7" id="KW-0862">Zinc</keyword>
<comment type="cofactor">
    <cofactor evidence="7">
        <name>Zn(2+)</name>
        <dbReference type="ChEBI" id="CHEBI:29105"/>
    </cofactor>
</comment>
<sequence length="396" mass="44076">MGHGGHAGVLGRVCPGSNQAGWQSQPTQSNPNELNLPPPFPFPPLLPHTLNIHLNAFSEKIYPRTRTPTSISKDHEEWVSLKNFMLLGGGQINLQSTATGVHQPLQSIGVKPITLLLDTLLNLQILYLTWYSFLGLYGVKKCRDEKLPLPLALCQVGIALVGIGSFLFHATLRYEYQLGDELPMIFCCAFITYVAFDTGSASLPSTKFVKALPYILFLYSFVVSAIYLKYPNPVFHQIAYATIQLVATFRSAYTVRNAPEGTYREQKNRADAIRYLMIGSVTFTTGFLIWNIDNLLAFITLFLSNLDVNVSPLNRFCDRISHLKEYLGTPWSFILEGHAWWHLATGTGSYLIVVGLQLVSLSLKEGADGFEIKRGGVLGLCPYVARIPIKIDPKLH</sequence>
<dbReference type="VEuPathDB" id="FungiDB:PSTT_04450"/>
<accession>A0A2S4VSH9</accession>
<evidence type="ECO:0000256" key="5">
    <source>
        <dbReference type="ARBA" id="ARBA00022989"/>
    </source>
</evidence>
<comment type="caution">
    <text evidence="10">The sequence shown here is derived from an EMBL/GenBank/DDBJ whole genome shotgun (WGS) entry which is preliminary data.</text>
</comment>
<evidence type="ECO:0000313" key="10">
    <source>
        <dbReference type="EMBL" id="POW12467.1"/>
    </source>
</evidence>
<evidence type="ECO:0000313" key="11">
    <source>
        <dbReference type="Proteomes" id="UP000239156"/>
    </source>
</evidence>
<dbReference type="EMBL" id="PKSL01000031">
    <property type="protein sequence ID" value="POW12467.1"/>
    <property type="molecule type" value="Genomic_DNA"/>
</dbReference>
<reference evidence="10" key="1">
    <citation type="submission" date="2017-12" db="EMBL/GenBank/DDBJ databases">
        <title>Gene loss provides genomic basis for host adaptation in cereal stripe rust fungi.</title>
        <authorList>
            <person name="Xia C."/>
        </authorList>
    </citation>
    <scope>NUCLEOTIDE SEQUENCE [LARGE SCALE GENOMIC DNA]</scope>
    <source>
        <strain evidence="10">93-210</strain>
    </source>
</reference>
<feature type="transmembrane region" description="Helical" evidence="9">
    <location>
        <begin position="234"/>
        <end position="253"/>
    </location>
</feature>
<dbReference type="VEuPathDB" id="FungiDB:PSHT_12350"/>
<evidence type="ECO:0000256" key="6">
    <source>
        <dbReference type="ARBA" id="ARBA00023136"/>
    </source>
</evidence>
<organism evidence="10 11">
    <name type="scientific">Puccinia striiformis</name>
    <dbReference type="NCBI Taxonomy" id="27350"/>
    <lineage>
        <taxon>Eukaryota</taxon>
        <taxon>Fungi</taxon>
        <taxon>Dikarya</taxon>
        <taxon>Basidiomycota</taxon>
        <taxon>Pucciniomycotina</taxon>
        <taxon>Pucciniomycetes</taxon>
        <taxon>Pucciniales</taxon>
        <taxon>Pucciniaceae</taxon>
        <taxon>Puccinia</taxon>
    </lineage>
</organism>
<feature type="binding site" evidence="7">
    <location>
        <position position="338"/>
    </location>
    <ligand>
        <name>Zn(2+)</name>
        <dbReference type="ChEBI" id="CHEBI:29105"/>
        <note>catalytic</note>
    </ligand>
</feature>
<feature type="transmembrane region" description="Helical" evidence="9">
    <location>
        <begin position="339"/>
        <end position="363"/>
    </location>
</feature>
<protein>
    <recommendedName>
        <fullName evidence="12">Alkaline ceramidase 3</fullName>
    </recommendedName>
</protein>
<evidence type="ECO:0008006" key="12">
    <source>
        <dbReference type="Google" id="ProtNLM"/>
    </source>
</evidence>
<evidence type="ECO:0000256" key="3">
    <source>
        <dbReference type="ARBA" id="ARBA00022692"/>
    </source>
</evidence>
<dbReference type="Proteomes" id="UP000239156">
    <property type="component" value="Unassembled WGS sequence"/>
</dbReference>
<dbReference type="PANTHER" id="PTHR46187:SF3">
    <property type="entry name" value="ALKALINE CERAMIDASE 3"/>
    <property type="match status" value="1"/>
</dbReference>
<dbReference type="InterPro" id="IPR008901">
    <property type="entry name" value="ACER"/>
</dbReference>
<keyword evidence="6 9" id="KW-0472">Membrane</keyword>
<feature type="transmembrane region" description="Helical" evidence="9">
    <location>
        <begin position="273"/>
        <end position="292"/>
    </location>
</feature>
<name>A0A2S4VSH9_9BASI</name>
<dbReference type="PANTHER" id="PTHR46187">
    <property type="entry name" value="ALKALINE CERAMIDASE 3"/>
    <property type="match status" value="1"/>
</dbReference>
<keyword evidence="3 9" id="KW-0812">Transmembrane</keyword>
<dbReference type="GO" id="GO:0005789">
    <property type="term" value="C:endoplasmic reticulum membrane"/>
    <property type="evidence" value="ECO:0007669"/>
    <property type="project" value="TreeGrafter"/>
</dbReference>
<evidence type="ECO:0000256" key="1">
    <source>
        <dbReference type="ARBA" id="ARBA00004141"/>
    </source>
</evidence>
<feature type="binding site" evidence="7">
    <location>
        <position position="169"/>
    </location>
    <ligand>
        <name>Zn(2+)</name>
        <dbReference type="ChEBI" id="CHEBI:29105"/>
        <note>catalytic</note>
    </ligand>
</feature>
<feature type="compositionally biased region" description="Polar residues" evidence="8">
    <location>
        <begin position="16"/>
        <end position="29"/>
    </location>
</feature>
<dbReference type="AlphaFoldDB" id="A0A2S4VSH9"/>
<evidence type="ECO:0000256" key="9">
    <source>
        <dbReference type="SAM" id="Phobius"/>
    </source>
</evidence>
<dbReference type="GO" id="GO:0016811">
    <property type="term" value="F:hydrolase activity, acting on carbon-nitrogen (but not peptide) bonds, in linear amides"/>
    <property type="evidence" value="ECO:0007669"/>
    <property type="project" value="InterPro"/>
</dbReference>
<keyword evidence="11" id="KW-1185">Reference proteome</keyword>
<evidence type="ECO:0000256" key="8">
    <source>
        <dbReference type="SAM" id="MobiDB-lite"/>
    </source>
</evidence>
<feature type="transmembrane region" description="Helical" evidence="9">
    <location>
        <begin position="151"/>
        <end position="170"/>
    </location>
</feature>
<feature type="region of interest" description="Disordered" evidence="8">
    <location>
        <begin position="1"/>
        <end position="36"/>
    </location>
</feature>
<evidence type="ECO:0000256" key="7">
    <source>
        <dbReference type="PIRSR" id="PIRSR608901-2"/>
    </source>
</evidence>
<feature type="transmembrane region" description="Helical" evidence="9">
    <location>
        <begin position="211"/>
        <end position="228"/>
    </location>
</feature>
<comment type="subcellular location">
    <subcellularLocation>
        <location evidence="1">Membrane</location>
        <topology evidence="1">Multi-pass membrane protein</topology>
    </subcellularLocation>
</comment>
<dbReference type="GO" id="GO:0046872">
    <property type="term" value="F:metal ion binding"/>
    <property type="evidence" value="ECO:0007669"/>
    <property type="project" value="UniProtKB-KW"/>
</dbReference>
<gene>
    <name evidence="10" type="ORF">PSTT_04450</name>
</gene>
<feature type="transmembrane region" description="Helical" evidence="9">
    <location>
        <begin position="182"/>
        <end position="199"/>
    </location>
</feature>
<dbReference type="Pfam" id="PF05875">
    <property type="entry name" value="Ceramidase"/>
    <property type="match status" value="2"/>
</dbReference>
<feature type="binding site" evidence="7">
    <location>
        <position position="342"/>
    </location>
    <ligand>
        <name>Zn(2+)</name>
        <dbReference type="ChEBI" id="CHEBI:29105"/>
        <note>catalytic</note>
    </ligand>
</feature>
<dbReference type="GO" id="GO:0046513">
    <property type="term" value="P:ceramide biosynthetic process"/>
    <property type="evidence" value="ECO:0007669"/>
    <property type="project" value="TreeGrafter"/>
</dbReference>
<feature type="transmembrane region" description="Helical" evidence="9">
    <location>
        <begin position="120"/>
        <end position="139"/>
    </location>
</feature>
<comment type="similarity">
    <text evidence="2">Belongs to the alkaline ceramidase family.</text>
</comment>
<keyword evidence="4" id="KW-0378">Hydrolase</keyword>
<keyword evidence="5 9" id="KW-1133">Transmembrane helix</keyword>